<dbReference type="RefSeq" id="WP_201372543.1">
    <property type="nucleotide sequence ID" value="NZ_BNJG01000002.1"/>
</dbReference>
<protein>
    <recommendedName>
        <fullName evidence="8">Histidine kinase N-terminal 7TM region domain-containing protein</fullName>
    </recommendedName>
</protein>
<dbReference type="PANTHER" id="PTHR42038">
    <property type="match status" value="1"/>
</dbReference>
<evidence type="ECO:0000256" key="4">
    <source>
        <dbReference type="ARBA" id="ARBA00023136"/>
    </source>
</evidence>
<gene>
    <name evidence="6" type="ORF">KSB_43970</name>
</gene>
<name>A0ABQ3UTL3_9CHLR</name>
<feature type="transmembrane region" description="Helical" evidence="5">
    <location>
        <begin position="180"/>
        <end position="198"/>
    </location>
</feature>
<evidence type="ECO:0000256" key="1">
    <source>
        <dbReference type="ARBA" id="ARBA00004141"/>
    </source>
</evidence>
<sequence length="224" mass="25544">MYFTLLMLGSGLFWTITYLLIIQRSWRDRSYGMPLAALCANISWEFIFSFLLPPQLIQHIVNLIWFVLDAVIFALTIRYGPREFLNLSKRAFYTVLGLALVTSFFAVLLVTLEFHDSGVYAAFGQNLMMSILFITMLFRRRSLRGQSMSIALCKLLGTACASLAFYLYSAPWHHSVLLPFLYVATFIYDVVYVGMVYVRMRAGTKIVHTSPIKGDQTEASIQPS</sequence>
<feature type="transmembrane region" description="Helical" evidence="5">
    <location>
        <begin position="35"/>
        <end position="53"/>
    </location>
</feature>
<evidence type="ECO:0000313" key="6">
    <source>
        <dbReference type="EMBL" id="GHO55922.1"/>
    </source>
</evidence>
<keyword evidence="4 5" id="KW-0472">Membrane</keyword>
<feature type="transmembrane region" description="Helical" evidence="5">
    <location>
        <begin position="59"/>
        <end position="79"/>
    </location>
</feature>
<feature type="transmembrane region" description="Helical" evidence="5">
    <location>
        <begin position="91"/>
        <end position="112"/>
    </location>
</feature>
<proteinExistence type="predicted"/>
<keyword evidence="7" id="KW-1185">Reference proteome</keyword>
<dbReference type="Pfam" id="PF25129">
    <property type="entry name" value="Pyr4-TMTC"/>
    <property type="match status" value="1"/>
</dbReference>
<feature type="transmembrane region" description="Helical" evidence="5">
    <location>
        <begin position="118"/>
        <end position="138"/>
    </location>
</feature>
<feature type="transmembrane region" description="Helical" evidence="5">
    <location>
        <begin position="6"/>
        <end position="23"/>
    </location>
</feature>
<evidence type="ECO:0000256" key="3">
    <source>
        <dbReference type="ARBA" id="ARBA00022989"/>
    </source>
</evidence>
<keyword evidence="3 5" id="KW-1133">Transmembrane helix</keyword>
<dbReference type="PANTHER" id="PTHR42038:SF2">
    <property type="entry name" value="TERPENE CYCLASE AUSL"/>
    <property type="match status" value="1"/>
</dbReference>
<comment type="caution">
    <text evidence="6">The sequence shown here is derived from an EMBL/GenBank/DDBJ whole genome shotgun (WGS) entry which is preliminary data.</text>
</comment>
<organism evidence="6 7">
    <name type="scientific">Ktedonobacter robiniae</name>
    <dbReference type="NCBI Taxonomy" id="2778365"/>
    <lineage>
        <taxon>Bacteria</taxon>
        <taxon>Bacillati</taxon>
        <taxon>Chloroflexota</taxon>
        <taxon>Ktedonobacteria</taxon>
        <taxon>Ktedonobacterales</taxon>
        <taxon>Ktedonobacteraceae</taxon>
        <taxon>Ktedonobacter</taxon>
    </lineage>
</organism>
<reference evidence="6 7" key="1">
    <citation type="journal article" date="2021" name="Int. J. Syst. Evol. Microbiol.">
        <title>Reticulibacter mediterranei gen. nov., sp. nov., within the new family Reticulibacteraceae fam. nov., and Ktedonospora formicarum gen. nov., sp. nov., Ktedonobacter robiniae sp. nov., Dictyobacter formicarum sp. nov. and Dictyobacter arantiisoli sp. nov., belonging to the class Ktedonobacteria.</title>
        <authorList>
            <person name="Yabe S."/>
            <person name="Zheng Y."/>
            <person name="Wang C.M."/>
            <person name="Sakai Y."/>
            <person name="Abe K."/>
            <person name="Yokota A."/>
            <person name="Donadio S."/>
            <person name="Cavaletti L."/>
            <person name="Monciardini P."/>
        </authorList>
    </citation>
    <scope>NUCLEOTIDE SEQUENCE [LARGE SCALE GENOMIC DNA]</scope>
    <source>
        <strain evidence="6 7">SOSP1-30</strain>
    </source>
</reference>
<comment type="subcellular location">
    <subcellularLocation>
        <location evidence="1">Membrane</location>
        <topology evidence="1">Multi-pass membrane protein</topology>
    </subcellularLocation>
</comment>
<feature type="transmembrane region" description="Helical" evidence="5">
    <location>
        <begin position="150"/>
        <end position="168"/>
    </location>
</feature>
<evidence type="ECO:0000256" key="5">
    <source>
        <dbReference type="SAM" id="Phobius"/>
    </source>
</evidence>
<dbReference type="EMBL" id="BNJG01000002">
    <property type="protein sequence ID" value="GHO55922.1"/>
    <property type="molecule type" value="Genomic_DNA"/>
</dbReference>
<dbReference type="Proteomes" id="UP000654345">
    <property type="component" value="Unassembled WGS sequence"/>
</dbReference>
<accession>A0ABQ3UTL3</accession>
<evidence type="ECO:0008006" key="8">
    <source>
        <dbReference type="Google" id="ProtNLM"/>
    </source>
</evidence>
<evidence type="ECO:0000313" key="7">
    <source>
        <dbReference type="Proteomes" id="UP000654345"/>
    </source>
</evidence>
<dbReference type="InterPro" id="IPR039020">
    <property type="entry name" value="PaxB-like"/>
</dbReference>
<keyword evidence="2 5" id="KW-0812">Transmembrane</keyword>
<evidence type="ECO:0000256" key="2">
    <source>
        <dbReference type="ARBA" id="ARBA00022692"/>
    </source>
</evidence>